<feature type="transmembrane region" description="Helical" evidence="1">
    <location>
        <begin position="46"/>
        <end position="68"/>
    </location>
</feature>
<gene>
    <name evidence="2" type="ORF">APB76_18085</name>
</gene>
<evidence type="ECO:0000313" key="3">
    <source>
        <dbReference type="Proteomes" id="UP000078406"/>
    </source>
</evidence>
<dbReference type="AlphaFoldDB" id="A0A177XW62"/>
<evidence type="ECO:0000313" key="2">
    <source>
        <dbReference type="EMBL" id="OAJ92809.1"/>
    </source>
</evidence>
<keyword evidence="1" id="KW-1133">Transmembrane helix</keyword>
<keyword evidence="1" id="KW-0472">Membrane</keyword>
<name>A0A177XW62_9VIBR</name>
<dbReference type="RefSeq" id="WP_054963639.1">
    <property type="nucleotide sequence ID" value="NZ_LLEI02000056.1"/>
</dbReference>
<feature type="transmembrane region" description="Helical" evidence="1">
    <location>
        <begin position="95"/>
        <end position="115"/>
    </location>
</feature>
<protein>
    <submittedName>
        <fullName evidence="2">Uncharacterized protein</fullName>
    </submittedName>
</protein>
<evidence type="ECO:0000256" key="1">
    <source>
        <dbReference type="SAM" id="Phobius"/>
    </source>
</evidence>
<reference evidence="2 3" key="1">
    <citation type="journal article" date="2016" name="Syst. Appl. Microbiol.">
        <title>Vibrio bivalvicida sp. nov., a novel larval pathogen for bivalve molluscs reared in a hatchery.</title>
        <authorList>
            <person name="Dubert J."/>
            <person name="Romalde J.L."/>
            <person name="Prado S."/>
            <person name="Barja J.L."/>
        </authorList>
    </citation>
    <scope>NUCLEOTIDE SEQUENCE [LARGE SCALE GENOMIC DNA]</scope>
    <source>
        <strain evidence="2 3">605</strain>
    </source>
</reference>
<dbReference type="Proteomes" id="UP000078406">
    <property type="component" value="Unassembled WGS sequence"/>
</dbReference>
<sequence>MIKTHIKHIKEIFSEEEHPIKHLGGYIRFWCGNYKRRLCKYLLGKFHFFVENSLISTLMLPALFLLVFSDSSSWAIHDSNSVFKCIRAYIKNNAIIFNLCIGYIVSYIFFYLVVYRVEQRNAKKMKPMLHNLLAETKFILGDIIEVISSEFQIQNNNPEYKSMRAFNDEELTIALENIKKNSPISLTTNASHNRHIINQQPNLSDYIRISFEMLNHKIRSSSAVVNSSDDTLLELLNRLGTMESTFNIFAYSDFVGTDLKSNISVVKDIIKLDAELTKHYSDYYS</sequence>
<organism evidence="2 3">
    <name type="scientific">Vibrio bivalvicida</name>
    <dbReference type="NCBI Taxonomy" id="1276888"/>
    <lineage>
        <taxon>Bacteria</taxon>
        <taxon>Pseudomonadati</taxon>
        <taxon>Pseudomonadota</taxon>
        <taxon>Gammaproteobacteria</taxon>
        <taxon>Vibrionales</taxon>
        <taxon>Vibrionaceae</taxon>
        <taxon>Vibrio</taxon>
        <taxon>Vibrio oreintalis group</taxon>
    </lineage>
</organism>
<proteinExistence type="predicted"/>
<comment type="caution">
    <text evidence="2">The sequence shown here is derived from an EMBL/GenBank/DDBJ whole genome shotgun (WGS) entry which is preliminary data.</text>
</comment>
<accession>A0A177XW62</accession>
<dbReference type="EMBL" id="LLEI02000056">
    <property type="protein sequence ID" value="OAJ92809.1"/>
    <property type="molecule type" value="Genomic_DNA"/>
</dbReference>
<keyword evidence="1" id="KW-0812">Transmembrane</keyword>